<gene>
    <name evidence="3" type="ORF">D0Y96_16305</name>
</gene>
<organism evidence="3 4">
    <name type="scientific">Paracidobacterium acidisoli</name>
    <dbReference type="NCBI Taxonomy" id="2303751"/>
    <lineage>
        <taxon>Bacteria</taxon>
        <taxon>Pseudomonadati</taxon>
        <taxon>Acidobacteriota</taxon>
        <taxon>Terriglobia</taxon>
        <taxon>Terriglobales</taxon>
        <taxon>Acidobacteriaceae</taxon>
        <taxon>Paracidobacterium</taxon>
    </lineage>
</organism>
<name>A0A372IKZ6_9BACT</name>
<reference evidence="3 4" key="1">
    <citation type="submission" date="2018-08" db="EMBL/GenBank/DDBJ databases">
        <title>Acidipila sp. 4G-K13, an acidobacterium isolated from forest soil.</title>
        <authorList>
            <person name="Gao Z.-H."/>
            <person name="Qiu L.-H."/>
        </authorList>
    </citation>
    <scope>NUCLEOTIDE SEQUENCE [LARGE SCALE GENOMIC DNA]</scope>
    <source>
        <strain evidence="3 4">4G-K13</strain>
    </source>
</reference>
<evidence type="ECO:0000256" key="1">
    <source>
        <dbReference type="SAM" id="MobiDB-lite"/>
    </source>
</evidence>
<dbReference type="InterPro" id="IPR011990">
    <property type="entry name" value="TPR-like_helical_dom_sf"/>
</dbReference>
<dbReference type="Proteomes" id="UP000264702">
    <property type="component" value="Unassembled WGS sequence"/>
</dbReference>
<dbReference type="NCBIfam" id="TIGR04514">
    <property type="entry name" value="GWxTD_dom"/>
    <property type="match status" value="1"/>
</dbReference>
<protein>
    <submittedName>
        <fullName evidence="3">GWxTD domain-containing protein</fullName>
    </submittedName>
</protein>
<dbReference type="Gene3D" id="1.25.40.10">
    <property type="entry name" value="Tetratricopeptide repeat domain"/>
    <property type="match status" value="1"/>
</dbReference>
<dbReference type="SUPFAM" id="SSF48452">
    <property type="entry name" value="TPR-like"/>
    <property type="match status" value="1"/>
</dbReference>
<dbReference type="InterPro" id="IPR030959">
    <property type="entry name" value="GWxTD_dom"/>
</dbReference>
<accession>A0A372IKZ6</accession>
<sequence>MEGRHPSRDRSTLAALSASSSEDRRGRARRLSPSLPQECAVSMWLRRVLCLFLLLPLLPAAHAADRAKDLSPHYRKWIEEDVAYIIPSEERKQFLSLRSDAERDHFIHAFWEERNPDPGSGVNAYETEHYERLAYANEYFGSREAEDGWRTDRGRIYITLGAPKQKADYELGQNVRPMQIWFYQSLTSALPTHFYVVFFKPGPAEDWKLYSPVIDGPTKLVTTLRGMNDPQQCLDIVRHSLGDEVARTVVSLLPTAIVDLSHFTPDLESDALLGNIEGLADNPVTLRLLDERRTANVTSTIFYGGDEPDLQTTIAREQGSGMTVSYLFRLPKPDPSLVGSLPGGKFGYHVTLHTQVQTASGAPVYDDQQVLTEDLAPAQIRSAQSKIFGAEGRLPLAQGSYRVLVTLTNDLNHTGYRQQATVTIPSPDQASWGISGLVAFSSQPPVRNAQAVLPFSMEGIRFAPLGVKSAWLHQGETLRLAFQLWNKPLDAASQATLKVRLHYAWGAVGSGEPQQESEEVDGSEFSASGNLLTGHTFSTAALAPGTYRLVVTATNEATNQSAYAAMIFHVTDSAIPTEMWTVYDAPAPGKQEDARDDYQRGLSAAASGEIPAAIHWLRSALEAAPGDPHILAHLVQCYASAGQDSQIAVLSQQYTPTRDVDLHTAVLMALADAKQGDAKHAEQILEFEMQFQPPSHELYQALAETYQQLGETSKARELRDRIARL</sequence>
<feature type="compositionally biased region" description="Basic and acidic residues" evidence="1">
    <location>
        <begin position="1"/>
        <end position="11"/>
    </location>
</feature>
<keyword evidence="4" id="KW-1185">Reference proteome</keyword>
<evidence type="ECO:0000313" key="3">
    <source>
        <dbReference type="EMBL" id="RFU15253.1"/>
    </source>
</evidence>
<dbReference type="AlphaFoldDB" id="A0A372IKZ6"/>
<dbReference type="EMBL" id="QVQT01000006">
    <property type="protein sequence ID" value="RFU15253.1"/>
    <property type="molecule type" value="Genomic_DNA"/>
</dbReference>
<comment type="caution">
    <text evidence="3">The sequence shown here is derived from an EMBL/GenBank/DDBJ whole genome shotgun (WGS) entry which is preliminary data.</text>
</comment>
<proteinExistence type="predicted"/>
<feature type="domain" description="GWxTD" evidence="2">
    <location>
        <begin position="79"/>
        <end position="194"/>
    </location>
</feature>
<dbReference type="Pfam" id="PF20094">
    <property type="entry name" value="GWxTD_dom"/>
    <property type="match status" value="1"/>
</dbReference>
<evidence type="ECO:0000259" key="2">
    <source>
        <dbReference type="Pfam" id="PF20094"/>
    </source>
</evidence>
<feature type="region of interest" description="Disordered" evidence="1">
    <location>
        <begin position="1"/>
        <end position="31"/>
    </location>
</feature>
<evidence type="ECO:0000313" key="4">
    <source>
        <dbReference type="Proteomes" id="UP000264702"/>
    </source>
</evidence>